<keyword evidence="6" id="KW-0812">Transmembrane</keyword>
<keyword evidence="2 4" id="KW-0472">Membrane</keyword>
<dbReference type="AlphaFoldDB" id="A0A076F940"/>
<feature type="transmembrane region" description="Helical" evidence="6">
    <location>
        <begin position="20"/>
        <end position="41"/>
    </location>
</feature>
<name>A0A076F940_9BACT</name>
<dbReference type="CDD" id="cd07185">
    <property type="entry name" value="OmpA_C-like"/>
    <property type="match status" value="1"/>
</dbReference>
<protein>
    <recommendedName>
        <fullName evidence="7">OmpA-like domain-containing protein</fullName>
    </recommendedName>
</protein>
<dbReference type="OrthoDB" id="9805566at2"/>
<sequence>MKLDNQKDENSNFWIAYADLMAGLLFVFILLVGAIVVKYVLTQSDLKLLKGDIESQEQALKLNSIELSKRENAIKEFMQKLESEKNKNLALEEINSIFNEKLEELNLALQNAGDAFDDVDRLNLELNTTLQNKDELIASLQESISKKDKDYGLLLSDLNSTKERIKSLSGIRLKVITTLKEKLGNSIKIDMDSGAISLPSSVLFDTNSFALKDSARFDLRRTLSTYFDILLSDEIRPNIDRITIEGHTDSVGNYLYNLELSQKRAYEVMKFIYSFYKNPELQKYLIASGRSFNDLIYKDGKEDNDASRRIEIKFSISNKAAMKEIEQILEQNNR</sequence>
<dbReference type="RefSeq" id="WP_038453686.1">
    <property type="nucleotide sequence ID" value="NZ_CP009043.1"/>
</dbReference>
<keyword evidence="9" id="KW-1185">Reference proteome</keyword>
<evidence type="ECO:0000256" key="5">
    <source>
        <dbReference type="SAM" id="Coils"/>
    </source>
</evidence>
<gene>
    <name evidence="8" type="ORF">CIG1485E_0660</name>
</gene>
<keyword evidence="3" id="KW-0998">Cell outer membrane</keyword>
<dbReference type="Gene3D" id="3.30.1330.60">
    <property type="entry name" value="OmpA-like domain"/>
    <property type="match status" value="1"/>
</dbReference>
<dbReference type="Proteomes" id="UP000028486">
    <property type="component" value="Chromosome"/>
</dbReference>
<dbReference type="EMBL" id="CP009043">
    <property type="protein sequence ID" value="AII14516.1"/>
    <property type="molecule type" value="Genomic_DNA"/>
</dbReference>
<dbReference type="InterPro" id="IPR050330">
    <property type="entry name" value="Bact_OuterMem_StrucFunc"/>
</dbReference>
<dbReference type="STRING" id="1244531.CIG2463D_0660"/>
<evidence type="ECO:0000313" key="9">
    <source>
        <dbReference type="Proteomes" id="UP000028486"/>
    </source>
</evidence>
<dbReference type="eggNOG" id="COG2885">
    <property type="taxonomic scope" value="Bacteria"/>
</dbReference>
<evidence type="ECO:0000259" key="7">
    <source>
        <dbReference type="PROSITE" id="PS51123"/>
    </source>
</evidence>
<evidence type="ECO:0000313" key="8">
    <source>
        <dbReference type="EMBL" id="AII14516.1"/>
    </source>
</evidence>
<reference evidence="9" key="1">
    <citation type="journal article" date="2014" name="Genome Announc.">
        <title>Complete Genome Sequence of Campylobacter iguaniorum Strain 1485ET, Isolated from a Bearded Dragon (Pogona vitticeps).</title>
        <authorList>
            <person name="Gilbert M.J."/>
            <person name="Miller W.G."/>
            <person name="Yee E."/>
            <person name="Kik M."/>
            <person name="Wagenaar J.A."/>
            <person name="Duim B."/>
        </authorList>
    </citation>
    <scope>NUCLEOTIDE SEQUENCE [LARGE SCALE GENOMIC DNA]</scope>
    <source>
        <strain evidence="9">1485E</strain>
    </source>
</reference>
<accession>A0A076F940</accession>
<keyword evidence="6" id="KW-1133">Transmembrane helix</keyword>
<feature type="coiled-coil region" evidence="5">
    <location>
        <begin position="67"/>
        <end position="94"/>
    </location>
</feature>
<dbReference type="SUPFAM" id="SSF103088">
    <property type="entry name" value="OmpA-like"/>
    <property type="match status" value="1"/>
</dbReference>
<evidence type="ECO:0000256" key="3">
    <source>
        <dbReference type="ARBA" id="ARBA00023237"/>
    </source>
</evidence>
<proteinExistence type="predicted"/>
<dbReference type="InterPro" id="IPR006664">
    <property type="entry name" value="OMP_bac"/>
</dbReference>
<dbReference type="PRINTS" id="PR01021">
    <property type="entry name" value="OMPADOMAIN"/>
</dbReference>
<dbReference type="HOGENOM" id="CLU_016890_2_0_7"/>
<dbReference type="PROSITE" id="PS51123">
    <property type="entry name" value="OMPA_2"/>
    <property type="match status" value="1"/>
</dbReference>
<dbReference type="KEGG" id="caj:CIG1485E_0660"/>
<dbReference type="PANTHER" id="PTHR30329">
    <property type="entry name" value="STATOR ELEMENT OF FLAGELLAR MOTOR COMPLEX"/>
    <property type="match status" value="1"/>
</dbReference>
<evidence type="ECO:0000256" key="1">
    <source>
        <dbReference type="ARBA" id="ARBA00004442"/>
    </source>
</evidence>
<organism evidence="8 9">
    <name type="scientific">Campylobacter iguaniorum</name>
    <dbReference type="NCBI Taxonomy" id="1244531"/>
    <lineage>
        <taxon>Bacteria</taxon>
        <taxon>Pseudomonadati</taxon>
        <taxon>Campylobacterota</taxon>
        <taxon>Epsilonproteobacteria</taxon>
        <taxon>Campylobacterales</taxon>
        <taxon>Campylobacteraceae</taxon>
        <taxon>Campylobacter</taxon>
    </lineage>
</organism>
<feature type="domain" description="OmpA-like" evidence="7">
    <location>
        <begin position="191"/>
        <end position="318"/>
    </location>
</feature>
<dbReference type="GO" id="GO:0009279">
    <property type="term" value="C:cell outer membrane"/>
    <property type="evidence" value="ECO:0007669"/>
    <property type="project" value="UniProtKB-SubCell"/>
</dbReference>
<comment type="subcellular location">
    <subcellularLocation>
        <location evidence="1">Cell outer membrane</location>
    </subcellularLocation>
</comment>
<dbReference type="InterPro" id="IPR006665">
    <property type="entry name" value="OmpA-like"/>
</dbReference>
<dbReference type="InterPro" id="IPR036737">
    <property type="entry name" value="OmpA-like_sf"/>
</dbReference>
<evidence type="ECO:0000256" key="2">
    <source>
        <dbReference type="ARBA" id="ARBA00023136"/>
    </source>
</evidence>
<dbReference type="Pfam" id="PF00691">
    <property type="entry name" value="OmpA"/>
    <property type="match status" value="1"/>
</dbReference>
<dbReference type="PANTHER" id="PTHR30329:SF21">
    <property type="entry name" value="LIPOPROTEIN YIAD-RELATED"/>
    <property type="match status" value="1"/>
</dbReference>
<evidence type="ECO:0000256" key="4">
    <source>
        <dbReference type="PROSITE-ProRule" id="PRU00473"/>
    </source>
</evidence>
<evidence type="ECO:0000256" key="6">
    <source>
        <dbReference type="SAM" id="Phobius"/>
    </source>
</evidence>
<keyword evidence="5" id="KW-0175">Coiled coil</keyword>